<comment type="caution">
    <text evidence="2">The sequence shown here is derived from an EMBL/GenBank/DDBJ whole genome shotgun (WGS) entry which is preliminary data.</text>
</comment>
<proteinExistence type="predicted"/>
<dbReference type="InterPro" id="IPR043129">
    <property type="entry name" value="ATPase_NBD"/>
</dbReference>
<dbReference type="InterPro" id="IPR003695">
    <property type="entry name" value="Ppx_GppA_N"/>
</dbReference>
<accession>A0AAN4VYY6</accession>
<dbReference type="CDD" id="cd24055">
    <property type="entry name" value="ASKHA_NBD_ChPPX-like"/>
    <property type="match status" value="1"/>
</dbReference>
<dbReference type="SUPFAM" id="SSF53067">
    <property type="entry name" value="Actin-like ATPase domain"/>
    <property type="match status" value="2"/>
</dbReference>
<dbReference type="EMBL" id="BQKE01000001">
    <property type="protein sequence ID" value="GJM62032.1"/>
    <property type="molecule type" value="Genomic_DNA"/>
</dbReference>
<dbReference type="PANTHER" id="PTHR30005:SF0">
    <property type="entry name" value="RETROGRADE REGULATION PROTEIN 2"/>
    <property type="match status" value="1"/>
</dbReference>
<sequence>MENSSIAILDLGTNTFHLLVVDPAKDTFEVIYREKIAVGLGRGGINEGYITAEAQKRALNAMIRFRRIIKKLKVEHIHATGTSALRCAKNSLEFIELVKEKTGIEIQIIDGDQEAEYIYHGVKTAVKMKFFPSLIIDIGGGSVEFIIADKEGIHWKQSFEIGGQRLLDRFHQIDPIPEEKIEELNDYLDHTLIDLKLACEKFKPVEIIGCSGTFDSLVEIYHETDEYEHAITGFRTERTLPLMSYLAIHKLLVGRNRDERLLVPGMVPLRADMIVVSSLLVKYILQEYHIKNIRVSSYALKEGLLTQILERFNKAIS</sequence>
<keyword evidence="3" id="KW-1185">Reference proteome</keyword>
<name>A0AAN4VYY6_9BACT</name>
<organism evidence="2 3">
    <name type="scientific">Persicobacter diffluens</name>
    <dbReference type="NCBI Taxonomy" id="981"/>
    <lineage>
        <taxon>Bacteria</taxon>
        <taxon>Pseudomonadati</taxon>
        <taxon>Bacteroidota</taxon>
        <taxon>Cytophagia</taxon>
        <taxon>Cytophagales</taxon>
        <taxon>Persicobacteraceae</taxon>
        <taxon>Persicobacter</taxon>
    </lineage>
</organism>
<dbReference type="GO" id="GO:0016462">
    <property type="term" value="F:pyrophosphatase activity"/>
    <property type="evidence" value="ECO:0007669"/>
    <property type="project" value="TreeGrafter"/>
</dbReference>
<dbReference type="AlphaFoldDB" id="A0AAN4VYY6"/>
<dbReference type="InterPro" id="IPR050273">
    <property type="entry name" value="GppA/Ppx_hydrolase"/>
</dbReference>
<evidence type="ECO:0000313" key="3">
    <source>
        <dbReference type="Proteomes" id="UP001310022"/>
    </source>
</evidence>
<dbReference type="Pfam" id="PF02541">
    <property type="entry name" value="Ppx-GppA"/>
    <property type="match status" value="1"/>
</dbReference>
<gene>
    <name evidence="2" type="ORF">PEDI_25840</name>
</gene>
<dbReference type="Gene3D" id="3.30.420.150">
    <property type="entry name" value="Exopolyphosphatase. Domain 2"/>
    <property type="match status" value="1"/>
</dbReference>
<dbReference type="RefSeq" id="WP_053406773.1">
    <property type="nucleotide sequence ID" value="NZ_BQKE01000001.1"/>
</dbReference>
<evidence type="ECO:0000259" key="1">
    <source>
        <dbReference type="Pfam" id="PF02541"/>
    </source>
</evidence>
<evidence type="ECO:0000313" key="2">
    <source>
        <dbReference type="EMBL" id="GJM62032.1"/>
    </source>
</evidence>
<feature type="domain" description="Ppx/GppA phosphatase N-terminal" evidence="1">
    <location>
        <begin position="21"/>
        <end position="311"/>
    </location>
</feature>
<dbReference type="Gene3D" id="3.30.420.40">
    <property type="match status" value="1"/>
</dbReference>
<dbReference type="Proteomes" id="UP001310022">
    <property type="component" value="Unassembled WGS sequence"/>
</dbReference>
<protein>
    <recommendedName>
        <fullName evidence="1">Ppx/GppA phosphatase N-terminal domain-containing protein</fullName>
    </recommendedName>
</protein>
<dbReference type="PANTHER" id="PTHR30005">
    <property type="entry name" value="EXOPOLYPHOSPHATASE"/>
    <property type="match status" value="1"/>
</dbReference>
<reference evidence="2 3" key="1">
    <citation type="submission" date="2021-12" db="EMBL/GenBank/DDBJ databases">
        <title>Genome sequencing of bacteria with rrn-lacking chromosome and rrn-plasmid.</title>
        <authorList>
            <person name="Anda M."/>
            <person name="Iwasaki W."/>
        </authorList>
    </citation>
    <scope>NUCLEOTIDE SEQUENCE [LARGE SCALE GENOMIC DNA]</scope>
    <source>
        <strain evidence="2 3">NBRC 15940</strain>
    </source>
</reference>